<protein>
    <submittedName>
        <fullName evidence="1">AAA family ATPase</fullName>
    </submittedName>
</protein>
<dbReference type="SUPFAM" id="SSF52540">
    <property type="entry name" value="P-loop containing nucleoside triphosphate hydrolases"/>
    <property type="match status" value="1"/>
</dbReference>
<proteinExistence type="predicted"/>
<organism evidence="1 2">
    <name type="scientific">Actinomycetospora chibensis</name>
    <dbReference type="NCBI Taxonomy" id="663606"/>
    <lineage>
        <taxon>Bacteria</taxon>
        <taxon>Bacillati</taxon>
        <taxon>Actinomycetota</taxon>
        <taxon>Actinomycetes</taxon>
        <taxon>Pseudonocardiales</taxon>
        <taxon>Pseudonocardiaceae</taxon>
        <taxon>Actinomycetospora</taxon>
    </lineage>
</organism>
<dbReference type="EMBL" id="JBHSIM010000059">
    <property type="protein sequence ID" value="MFC4836283.1"/>
    <property type="molecule type" value="Genomic_DNA"/>
</dbReference>
<gene>
    <name evidence="1" type="ORF">ACFPEL_28020</name>
</gene>
<dbReference type="Pfam" id="PF13671">
    <property type="entry name" value="AAA_33"/>
    <property type="match status" value="1"/>
</dbReference>
<dbReference type="InterPro" id="IPR027417">
    <property type="entry name" value="P-loop_NTPase"/>
</dbReference>
<keyword evidence="2" id="KW-1185">Reference proteome</keyword>
<dbReference type="Gene3D" id="3.40.50.300">
    <property type="entry name" value="P-loop containing nucleotide triphosphate hydrolases"/>
    <property type="match status" value="1"/>
</dbReference>
<sequence length="225" mass="25248">MSTLYLTRGLPASGKTTWARALVASRRPGRIVRVNRDDLRRSMVDPDYAAPVDAVERVISAAERLLVQGMLQDGVDVVVDATNLRATVARGWLALAEECGAHWHVEDVVADLEECVRRDAARPERERVGEERLRDLHARFVDPATGRMPPLAPPRRPLPEAEPCQHGPVAHENEWYFCLKHHQVEPWDGCRAADRLGPYPDKETAAHALEIAEQRNKAADEYDES</sequence>
<evidence type="ECO:0000313" key="1">
    <source>
        <dbReference type="EMBL" id="MFC4836283.1"/>
    </source>
</evidence>
<dbReference type="RefSeq" id="WP_337994199.1">
    <property type="nucleotide sequence ID" value="NZ_BAABHN010000059.1"/>
</dbReference>
<evidence type="ECO:0000313" key="2">
    <source>
        <dbReference type="Proteomes" id="UP001595909"/>
    </source>
</evidence>
<comment type="caution">
    <text evidence="1">The sequence shown here is derived from an EMBL/GenBank/DDBJ whole genome shotgun (WGS) entry which is preliminary data.</text>
</comment>
<accession>A0ABV9RPY6</accession>
<name>A0ABV9RPY6_9PSEU</name>
<reference evidence="2" key="1">
    <citation type="journal article" date="2019" name="Int. J. Syst. Evol. Microbiol.">
        <title>The Global Catalogue of Microorganisms (GCM) 10K type strain sequencing project: providing services to taxonomists for standard genome sequencing and annotation.</title>
        <authorList>
            <consortium name="The Broad Institute Genomics Platform"/>
            <consortium name="The Broad Institute Genome Sequencing Center for Infectious Disease"/>
            <person name="Wu L."/>
            <person name="Ma J."/>
        </authorList>
    </citation>
    <scope>NUCLEOTIDE SEQUENCE [LARGE SCALE GENOMIC DNA]</scope>
    <source>
        <strain evidence="2">CCUG 50347</strain>
    </source>
</reference>
<dbReference type="Proteomes" id="UP001595909">
    <property type="component" value="Unassembled WGS sequence"/>
</dbReference>